<protein>
    <submittedName>
        <fullName evidence="2">Uncharacterized protein</fullName>
    </submittedName>
</protein>
<keyword evidence="3" id="KW-1185">Reference proteome</keyword>
<evidence type="ECO:0000256" key="1">
    <source>
        <dbReference type="SAM" id="MobiDB-lite"/>
    </source>
</evidence>
<dbReference type="EMBL" id="JNBR01000093">
    <property type="protein sequence ID" value="OQR97918.1"/>
    <property type="molecule type" value="Genomic_DNA"/>
</dbReference>
<reference evidence="2 3" key="1">
    <citation type="journal article" date="2014" name="Genome Biol. Evol.">
        <title>The secreted proteins of Achlya hypogyna and Thraustotheca clavata identify the ancestral oomycete secretome and reveal gene acquisitions by horizontal gene transfer.</title>
        <authorList>
            <person name="Misner I."/>
            <person name="Blouin N."/>
            <person name="Leonard G."/>
            <person name="Richards T.A."/>
            <person name="Lane C.E."/>
        </authorList>
    </citation>
    <scope>NUCLEOTIDE SEQUENCE [LARGE SCALE GENOMIC DNA]</scope>
    <source>
        <strain evidence="2 3">ATCC 48635</strain>
    </source>
</reference>
<dbReference type="OrthoDB" id="69102at2759"/>
<proteinExistence type="predicted"/>
<sequence>MEPKPSEGDSAKVVARATKMVHVATTRKHALNRTDVASLFQDCFSPEASNGLKILGFRLGCLAPSCMSPDLWAMLLDAVVKELAGATTQGSTQTLIHAIPVFDVLPAINVLGFLMQGDAEQLKKIQACVAHESTVVRQAALSTFSRVSILCTKVLFARGLSRFPFESHEARIVAQQDVASVLHDVWKMHLHAAEAEGSAVAGAAFANLAHLFARSLAVQRAAHLDLDLNPAREERGVDELVALVFQMAAPRFEFLRANAEKLSLEAQLDAMRFLSMLAFLMMQRSGAATPGLAIAIVDVDAGGDDDDKPVKVRVDLVVADMVDSWLLPAFSNASLVQAYEIAQGISVILAHPLLAHARLKWAPLLLARLAAMTQAVSAAAIASSARDREHMLRLQISLLQHTNTYNCLQALSPTMTAIAAIDAPAHRQQFFLDVWRAIVPRLSRASQLPLLEGICRSPLFHGCPFLFLGSGAKGGGSTPSAQTSFELFRALVECLLGTPGTLSAQWHVLKQFAPMLSSKADADARHAALLLYTGLLTHACGQSAGDLPTVATFLHTVIEPLAFKALPYPNVRVQLYWLCFRFLPKHATDTFLGWIATELDALAASKDAVAPPAAAYSNDGLLGHPPEPPRRPLASHDLGRFAALVLSLRALLAREPALGQEVLQLLSHARDRHATHRVVCAEIDSAVEEITGLTGDTPAPKLQALPLCLLPDLFSVHALFPRQSPGRPAANARSDDIGDVVVSGPCDPLCLKISFREPSEAPELVALGITCVNASSVPFGNVTIVVGSAGPVRPVDAATNTPVRIAGDLPPYASIKSEKVFQCAHFTRARFVFRVFYDGDAPLRMGATSVYEMPLEALLQAPCARDTTAGGFLAAWQAADANRVYSVQSVARPSVHELLDVHAKVAALDALNLISAGFAQFHFLTMTKWRESVAVVLSVAQATDDWQGTLEVRGPAAVVAEIDASSLELLRLVSVTLTIVEATPAEKVPLARSPRHGKTIKEPLSPTAKDQVREGTPTTTRRTLMSFFGGKA</sequence>
<gene>
    <name evidence="2" type="ORF">ACHHYP_09450</name>
</gene>
<name>A0A1V9ZIW4_ACHHY</name>
<organism evidence="2 3">
    <name type="scientific">Achlya hypogyna</name>
    <name type="common">Oomycete</name>
    <name type="synonym">Protoachlya hypogyna</name>
    <dbReference type="NCBI Taxonomy" id="1202772"/>
    <lineage>
        <taxon>Eukaryota</taxon>
        <taxon>Sar</taxon>
        <taxon>Stramenopiles</taxon>
        <taxon>Oomycota</taxon>
        <taxon>Saprolegniomycetes</taxon>
        <taxon>Saprolegniales</taxon>
        <taxon>Achlyaceae</taxon>
        <taxon>Achlya</taxon>
    </lineage>
</organism>
<dbReference type="Proteomes" id="UP000243579">
    <property type="component" value="Unassembled WGS sequence"/>
</dbReference>
<evidence type="ECO:0000313" key="2">
    <source>
        <dbReference type="EMBL" id="OQR97918.1"/>
    </source>
</evidence>
<dbReference type="AlphaFoldDB" id="A0A1V9ZIW4"/>
<comment type="caution">
    <text evidence="2">The sequence shown here is derived from an EMBL/GenBank/DDBJ whole genome shotgun (WGS) entry which is preliminary data.</text>
</comment>
<feature type="region of interest" description="Disordered" evidence="1">
    <location>
        <begin position="990"/>
        <end position="1018"/>
    </location>
</feature>
<evidence type="ECO:0000313" key="3">
    <source>
        <dbReference type="Proteomes" id="UP000243579"/>
    </source>
</evidence>
<accession>A0A1V9ZIW4</accession>